<dbReference type="SMART" id="SM00460">
    <property type="entry name" value="TGc"/>
    <property type="match status" value="1"/>
</dbReference>
<feature type="binding site" evidence="2">
    <location>
        <position position="464"/>
    </location>
    <ligand>
        <name>Ca(2+)</name>
        <dbReference type="ChEBI" id="CHEBI:29108"/>
    </ligand>
</feature>
<dbReference type="GO" id="GO:0003810">
    <property type="term" value="F:protein-glutamine gamma-glutamyltransferase activity"/>
    <property type="evidence" value="ECO:0007669"/>
    <property type="project" value="InterPro"/>
</dbReference>
<keyword evidence="2" id="KW-0479">Metal-binding</keyword>
<feature type="active site" evidence="1">
    <location>
        <position position="377"/>
    </location>
</feature>
<dbReference type="InterPro" id="IPR023608">
    <property type="entry name" value="Transglutaminase_animal"/>
</dbReference>
<comment type="cofactor">
    <cofactor evidence="2">
        <name>Ca(2+)</name>
        <dbReference type="ChEBI" id="CHEBI:29108"/>
    </cofactor>
    <text evidence="2">Binds 1 Ca(2+) ion per subunit.</text>
</comment>
<comment type="caution">
    <text evidence="5">The sequence shown here is derived from an EMBL/GenBank/DDBJ whole genome shotgun (WGS) entry which is preliminary data.</text>
</comment>
<feature type="domain" description="Transglutaminase-like" evidence="4">
    <location>
        <begin position="274"/>
        <end position="380"/>
    </location>
</feature>
<feature type="binding site" evidence="2">
    <location>
        <position position="469"/>
    </location>
    <ligand>
        <name>Ca(2+)</name>
        <dbReference type="ChEBI" id="CHEBI:29108"/>
    </ligand>
</feature>
<dbReference type="AlphaFoldDB" id="A0AAV7K727"/>
<name>A0AAV7K727_9METZ</name>
<dbReference type="SUPFAM" id="SSF49309">
    <property type="entry name" value="Transglutaminase, two C-terminal domains"/>
    <property type="match status" value="2"/>
</dbReference>
<organism evidence="5 6">
    <name type="scientific">Oopsacas minuta</name>
    <dbReference type="NCBI Taxonomy" id="111878"/>
    <lineage>
        <taxon>Eukaryota</taxon>
        <taxon>Metazoa</taxon>
        <taxon>Porifera</taxon>
        <taxon>Hexactinellida</taxon>
        <taxon>Hexasterophora</taxon>
        <taxon>Lyssacinosida</taxon>
        <taxon>Leucopsacidae</taxon>
        <taxon>Oopsacas</taxon>
    </lineage>
</organism>
<feature type="active site" evidence="1">
    <location>
        <position position="346"/>
    </location>
</feature>
<dbReference type="EMBL" id="JAKMXF010000133">
    <property type="protein sequence ID" value="KAI6656913.1"/>
    <property type="molecule type" value="Genomic_DNA"/>
</dbReference>
<dbReference type="PIRSF" id="PIRSF000459">
    <property type="entry name" value="TGM_EBP42"/>
    <property type="match status" value="1"/>
</dbReference>
<dbReference type="GO" id="GO:0046872">
    <property type="term" value="F:metal ion binding"/>
    <property type="evidence" value="ECO:0007669"/>
    <property type="project" value="UniProtKB-KW"/>
</dbReference>
<evidence type="ECO:0000259" key="4">
    <source>
        <dbReference type="SMART" id="SM00460"/>
    </source>
</evidence>
<evidence type="ECO:0000313" key="6">
    <source>
        <dbReference type="Proteomes" id="UP001165289"/>
    </source>
</evidence>
<dbReference type="InterPro" id="IPR036985">
    <property type="entry name" value="Transglutaminase-like_sf"/>
</dbReference>
<protein>
    <submittedName>
        <fullName evidence="5">Protein-glutamine gamma-glutamyltransferase K-like</fullName>
    </submittedName>
</protein>
<evidence type="ECO:0000256" key="2">
    <source>
        <dbReference type="PIRSR" id="PIRSR000459-2"/>
    </source>
</evidence>
<feature type="binding site" evidence="2">
    <location>
        <position position="415"/>
    </location>
    <ligand>
        <name>Ca(2+)</name>
        <dbReference type="ChEBI" id="CHEBI:29108"/>
    </ligand>
</feature>
<evidence type="ECO:0000256" key="1">
    <source>
        <dbReference type="PIRSR" id="PIRSR000459-1"/>
    </source>
</evidence>
<accession>A0AAV7K727</accession>
<sequence length="708" mass="80867">MCNGQSKSKARDPANYGSTKKERQQQAQLENIQLRLDVDELKKLHHSADYKCTTEFLAREYLVVRRCCPLKFNIESRNTDLTKMKLEEAWLVVSEDDKMKVEIEIETTSKFLLKARAILSATTPVGLYENLLISLIPAKEDSEFEEMTLSTKHSVFVAFNPWNKDELVFLEDEAERAEYVQNDRGVVWMSNLVPCPWFFAQHQESVLAVLSRIFKESEPTHEQLTNPIQVSRIIAKYLVDKILVGKWTGDYGHGKDPASWRTTPQILKEYLETSISVRYGQCWVFTAVLCSLLRGIGIPSRPVTNYNSAHDINTVTDTSDLQVDFFMDQNGNPIEEKNRDFLWNFHTWTELWLNRTDLSDSILNGKKVSLVGWQVIDSTPQESGRSILGPASLSAVKEGCIGIPFDTECIYGGVNADHVFYIKNLDGSFKEIFRDTNIVGRNISTKAVGKMDRSDITGLYKYREGSFEERERFQKAHSKSIAQELAVINQKVQIEFLAQDVIVGHEFVGHIEVSNNSPQLFQAMVLAKAFLVRHNGHIIKSIFEARHPWKKFHARDMVAMDFSLKPDKYMEYLHDQPFIMAYVYVQLKETNQKILSECSYHFVVNPPKVTVPDTVRAYEPFNLNFTFVNPLKTALHDVEIIGHGIKSSTQGFELVIGELAAEESVNEMHYLKFFKEGRYKMMITVYSKELPPSSCLADISVVSAVGLN</sequence>
<dbReference type="Gene3D" id="2.60.40.10">
    <property type="entry name" value="Immunoglobulins"/>
    <property type="match status" value="3"/>
</dbReference>
<dbReference type="InterPro" id="IPR002931">
    <property type="entry name" value="Transglutaminase-like"/>
</dbReference>
<dbReference type="PANTHER" id="PTHR11590">
    <property type="entry name" value="PROTEIN-GLUTAMINE GAMMA-GLUTAMYLTRANSFERASE"/>
    <property type="match status" value="1"/>
</dbReference>
<dbReference type="Gene3D" id="3.90.260.10">
    <property type="entry name" value="Transglutaminase-like"/>
    <property type="match status" value="1"/>
</dbReference>
<dbReference type="Proteomes" id="UP001165289">
    <property type="component" value="Unassembled WGS sequence"/>
</dbReference>
<feature type="active site" evidence="1">
    <location>
        <position position="282"/>
    </location>
</feature>
<dbReference type="PANTHER" id="PTHR11590:SF70">
    <property type="entry name" value="PROTEIN-GLUTAMINE GAMMA-GLUTAMYLTRANSFERASE 4"/>
    <property type="match status" value="1"/>
</dbReference>
<dbReference type="SUPFAM" id="SSF54001">
    <property type="entry name" value="Cysteine proteinases"/>
    <property type="match status" value="1"/>
</dbReference>
<proteinExistence type="predicted"/>
<keyword evidence="6" id="KW-1185">Reference proteome</keyword>
<dbReference type="InterPro" id="IPR038765">
    <property type="entry name" value="Papain-like_cys_pep_sf"/>
</dbReference>
<dbReference type="InterPro" id="IPR013783">
    <property type="entry name" value="Ig-like_fold"/>
</dbReference>
<dbReference type="Pfam" id="PF01841">
    <property type="entry name" value="Transglut_core"/>
    <property type="match status" value="1"/>
</dbReference>
<dbReference type="InterPro" id="IPR050779">
    <property type="entry name" value="Transglutaminase"/>
</dbReference>
<evidence type="ECO:0000313" key="5">
    <source>
        <dbReference type="EMBL" id="KAI6656913.1"/>
    </source>
</evidence>
<evidence type="ECO:0000256" key="3">
    <source>
        <dbReference type="SAM" id="MobiDB-lite"/>
    </source>
</evidence>
<gene>
    <name evidence="5" type="ORF">LOD99_16215</name>
</gene>
<feature type="binding site" evidence="2">
    <location>
        <position position="417"/>
    </location>
    <ligand>
        <name>Ca(2+)</name>
        <dbReference type="ChEBI" id="CHEBI:29108"/>
    </ligand>
</feature>
<reference evidence="5 6" key="1">
    <citation type="journal article" date="2023" name="BMC Biol.">
        <title>The compact genome of the sponge Oopsacas minuta (Hexactinellida) is lacking key metazoan core genes.</title>
        <authorList>
            <person name="Santini S."/>
            <person name="Schenkelaars Q."/>
            <person name="Jourda C."/>
            <person name="Duchesne M."/>
            <person name="Belahbib H."/>
            <person name="Rocher C."/>
            <person name="Selva M."/>
            <person name="Riesgo A."/>
            <person name="Vervoort M."/>
            <person name="Leys S.P."/>
            <person name="Kodjabachian L."/>
            <person name="Le Bivic A."/>
            <person name="Borchiellini C."/>
            <person name="Claverie J.M."/>
            <person name="Renard E."/>
        </authorList>
    </citation>
    <scope>NUCLEOTIDE SEQUENCE [LARGE SCALE GENOMIC DNA]</scope>
    <source>
        <strain evidence="5">SPO-2</strain>
    </source>
</reference>
<keyword evidence="2" id="KW-0106">Calcium</keyword>
<dbReference type="InterPro" id="IPR036238">
    <property type="entry name" value="Transglutaminase_C_sf"/>
</dbReference>
<feature type="region of interest" description="Disordered" evidence="3">
    <location>
        <begin position="1"/>
        <end position="26"/>
    </location>
</feature>